<evidence type="ECO:0000256" key="8">
    <source>
        <dbReference type="ARBA" id="ARBA00023326"/>
    </source>
</evidence>
<dbReference type="EMBL" id="KB469298">
    <property type="protein sequence ID" value="EPQ58757.1"/>
    <property type="molecule type" value="Genomic_DNA"/>
</dbReference>
<dbReference type="PANTHER" id="PTHR31983">
    <property type="entry name" value="ENDO-1,3(4)-BETA-GLUCANASE 1"/>
    <property type="match status" value="1"/>
</dbReference>
<dbReference type="Pfam" id="PF03639">
    <property type="entry name" value="Glyco_hydro_81"/>
    <property type="match status" value="1"/>
</dbReference>
<dbReference type="PROSITE" id="PS52008">
    <property type="entry name" value="GH81"/>
    <property type="match status" value="1"/>
</dbReference>
<evidence type="ECO:0000256" key="1">
    <source>
        <dbReference type="ARBA" id="ARBA00000382"/>
    </source>
</evidence>
<evidence type="ECO:0000313" key="12">
    <source>
        <dbReference type="Proteomes" id="UP000030669"/>
    </source>
</evidence>
<dbReference type="HOGENOM" id="CLU_005482_2_1_1"/>
<name>S7QHU4_GLOTA</name>
<dbReference type="FunFam" id="2.70.98.30:FF:000006">
    <property type="entry name" value="Endo-1,3-beta-glucanase Engl1"/>
    <property type="match status" value="1"/>
</dbReference>
<gene>
    <name evidence="11" type="ORF">GLOTRDRAFT_127202</name>
</gene>
<dbReference type="InterPro" id="IPR040720">
    <property type="entry name" value="GH81_C"/>
</dbReference>
<dbReference type="Gene3D" id="1.20.5.420">
    <property type="entry name" value="Immunoglobulin FC, subunit C"/>
    <property type="match status" value="1"/>
</dbReference>
<accession>S7QHU4</accession>
<dbReference type="GO" id="GO:0000272">
    <property type="term" value="P:polysaccharide catabolic process"/>
    <property type="evidence" value="ECO:0007669"/>
    <property type="project" value="UniProtKB-KW"/>
</dbReference>
<dbReference type="GO" id="GO:0071555">
    <property type="term" value="P:cell wall organization"/>
    <property type="evidence" value="ECO:0007669"/>
    <property type="project" value="UniProtKB-KW"/>
</dbReference>
<dbReference type="OrthoDB" id="4473401at2759"/>
<evidence type="ECO:0000259" key="10">
    <source>
        <dbReference type="Pfam" id="PF17652"/>
    </source>
</evidence>
<evidence type="ECO:0000256" key="6">
    <source>
        <dbReference type="ARBA" id="ARBA00023295"/>
    </source>
</evidence>
<proteinExistence type="inferred from homology"/>
<dbReference type="STRING" id="670483.S7QHU4"/>
<keyword evidence="12" id="KW-1185">Reference proteome</keyword>
<dbReference type="GeneID" id="19301504"/>
<keyword evidence="4" id="KW-0378">Hydrolase</keyword>
<dbReference type="GO" id="GO:0009986">
    <property type="term" value="C:cell surface"/>
    <property type="evidence" value="ECO:0007669"/>
    <property type="project" value="TreeGrafter"/>
</dbReference>
<dbReference type="EC" id="3.2.1.39" evidence="3"/>
<evidence type="ECO:0000256" key="2">
    <source>
        <dbReference type="ARBA" id="ARBA00010730"/>
    </source>
</evidence>
<evidence type="ECO:0000259" key="9">
    <source>
        <dbReference type="Pfam" id="PF03639"/>
    </source>
</evidence>
<dbReference type="RefSeq" id="XP_007863840.1">
    <property type="nucleotide sequence ID" value="XM_007865649.1"/>
</dbReference>
<evidence type="ECO:0000256" key="4">
    <source>
        <dbReference type="ARBA" id="ARBA00022801"/>
    </source>
</evidence>
<keyword evidence="6" id="KW-0326">Glycosidase</keyword>
<keyword evidence="5" id="KW-0119">Carbohydrate metabolism</keyword>
<dbReference type="KEGG" id="gtr:GLOTRDRAFT_127202"/>
<sequence length="723" mass="79807">MSTVPDVFAPISTDIPLFDVYTSHPVRPKSLKVDDATPLQTNKFYANLFLGSQSQPVWLHPFSVWWSKGDAGVLRSWGLSVSHVDRDQKAYGPDPSADPVQYYINPVGVQSFTFSAAEFAPARSYISLAEPTQFSVFLNLHLGPGQHKQRITFPLVQGSGFITGVYTELTPKFESGVFFRHVRQEKHPAPGLLKWRIILEDGKTWLLYAHSTTGQGLTLQLVNNSCLLASAPFTGVVQLTKLPASAPQLESLADASTGAFPTGLSLAGSVSRAVGTYSFTFHKAGAAAAAAPLLMYCLPHHLQSFDAATAARAHPRAGLPSTTKGFMAAVVSDRWVMAEPGLPVDIGFSPARRSSEVSDAAKRVIRAAAVEEAEQDAGAQSDLDSMYFSGKAVDKFACLACAAWDALRERELVGGLLEKVREALARFVENRQKFPLAYDGVWKGLVTTAIYKTGDLMSDFGNGCYNDHHFHYGYFVHAAAVVARLDKELHNSTAWLDAHRDYVNTLIRDAANPSERDTHFPASRAFDWFHGHSWAKGLFESADGKDEESTSEDAYFSYALKLWGAVTRDAATEARGSLMLALQRRAFRNYFLMEEGNGNQPPRFVANKVAGILFENKCDHATYFGMETHFIQGIHMIPVSPISPYIRSATFIKQEWERYFSAGRVDQVEGGWRGILYANYAIIEPKAAWEFFASSSFKNEWLDQGASRTLYLTLAAGRCFFES</sequence>
<dbReference type="Pfam" id="PF17652">
    <property type="entry name" value="Glyco_hydro81C"/>
    <property type="match status" value="1"/>
</dbReference>
<dbReference type="OMA" id="DTMFAYA"/>
<protein>
    <recommendedName>
        <fullName evidence="3">glucan endo-1,3-beta-D-glucosidase</fullName>
        <ecNumber evidence="3">3.2.1.39</ecNumber>
    </recommendedName>
</protein>
<feature type="domain" description="Glycosyl hydrolase family 81 C-terminal" evidence="10">
    <location>
        <begin position="357"/>
        <end position="712"/>
    </location>
</feature>
<reference evidence="11 12" key="1">
    <citation type="journal article" date="2012" name="Science">
        <title>The Paleozoic origin of enzymatic lignin decomposition reconstructed from 31 fungal genomes.</title>
        <authorList>
            <person name="Floudas D."/>
            <person name="Binder M."/>
            <person name="Riley R."/>
            <person name="Barry K."/>
            <person name="Blanchette R.A."/>
            <person name="Henrissat B."/>
            <person name="Martinez A.T."/>
            <person name="Otillar R."/>
            <person name="Spatafora J.W."/>
            <person name="Yadav J.S."/>
            <person name="Aerts A."/>
            <person name="Benoit I."/>
            <person name="Boyd A."/>
            <person name="Carlson A."/>
            <person name="Copeland A."/>
            <person name="Coutinho P.M."/>
            <person name="de Vries R.P."/>
            <person name="Ferreira P."/>
            <person name="Findley K."/>
            <person name="Foster B."/>
            <person name="Gaskell J."/>
            <person name="Glotzer D."/>
            <person name="Gorecki P."/>
            <person name="Heitman J."/>
            <person name="Hesse C."/>
            <person name="Hori C."/>
            <person name="Igarashi K."/>
            <person name="Jurgens J.A."/>
            <person name="Kallen N."/>
            <person name="Kersten P."/>
            <person name="Kohler A."/>
            <person name="Kuees U."/>
            <person name="Kumar T.K.A."/>
            <person name="Kuo A."/>
            <person name="LaButti K."/>
            <person name="Larrondo L.F."/>
            <person name="Lindquist E."/>
            <person name="Ling A."/>
            <person name="Lombard V."/>
            <person name="Lucas S."/>
            <person name="Lundell T."/>
            <person name="Martin R."/>
            <person name="McLaughlin D.J."/>
            <person name="Morgenstern I."/>
            <person name="Morin E."/>
            <person name="Murat C."/>
            <person name="Nagy L.G."/>
            <person name="Nolan M."/>
            <person name="Ohm R.A."/>
            <person name="Patyshakuliyeva A."/>
            <person name="Rokas A."/>
            <person name="Ruiz-Duenas F.J."/>
            <person name="Sabat G."/>
            <person name="Salamov A."/>
            <person name="Samejima M."/>
            <person name="Schmutz J."/>
            <person name="Slot J.C."/>
            <person name="St John F."/>
            <person name="Stenlid J."/>
            <person name="Sun H."/>
            <person name="Sun S."/>
            <person name="Syed K."/>
            <person name="Tsang A."/>
            <person name="Wiebenga A."/>
            <person name="Young D."/>
            <person name="Pisabarro A."/>
            <person name="Eastwood D.C."/>
            <person name="Martin F."/>
            <person name="Cullen D."/>
            <person name="Grigoriev I.V."/>
            <person name="Hibbett D.S."/>
        </authorList>
    </citation>
    <scope>NUCLEOTIDE SEQUENCE [LARGE SCALE GENOMIC DNA]</scope>
    <source>
        <strain evidence="11 12">ATCC 11539</strain>
    </source>
</reference>
<keyword evidence="7" id="KW-0961">Cell wall biogenesis/degradation</keyword>
<dbReference type="Gene3D" id="2.70.98.30">
    <property type="entry name" value="Golgi alpha-mannosidase II, domain 4"/>
    <property type="match status" value="1"/>
</dbReference>
<feature type="domain" description="Glycosyl hydrolase family 81 N-terminal" evidence="9">
    <location>
        <begin position="24"/>
        <end position="351"/>
    </location>
</feature>
<evidence type="ECO:0000256" key="5">
    <source>
        <dbReference type="ARBA" id="ARBA00023277"/>
    </source>
</evidence>
<evidence type="ECO:0000313" key="11">
    <source>
        <dbReference type="EMBL" id="EPQ58757.1"/>
    </source>
</evidence>
<comment type="catalytic activity">
    <reaction evidence="1">
        <text>Hydrolysis of (1-&gt;3)-beta-D-glucosidic linkages in (1-&gt;3)-beta-D-glucans.</text>
        <dbReference type="EC" id="3.2.1.39"/>
    </reaction>
</comment>
<dbReference type="Gene3D" id="1.10.287.1170">
    <property type="entry name" value="glycoside hydrolase family 81 endo-[beta] glucanase"/>
    <property type="match status" value="1"/>
</dbReference>
<dbReference type="GO" id="GO:0052861">
    <property type="term" value="F:endo-1,3(4)-beta-glucanase activity"/>
    <property type="evidence" value="ECO:0007669"/>
    <property type="project" value="InterPro"/>
</dbReference>
<evidence type="ECO:0000256" key="7">
    <source>
        <dbReference type="ARBA" id="ARBA00023316"/>
    </source>
</evidence>
<evidence type="ECO:0000256" key="3">
    <source>
        <dbReference type="ARBA" id="ARBA00012780"/>
    </source>
</evidence>
<dbReference type="InterPro" id="IPR005200">
    <property type="entry name" value="Endo-beta-glucanase"/>
</dbReference>
<dbReference type="GO" id="GO:0042973">
    <property type="term" value="F:glucan endo-1,3-beta-D-glucosidase activity"/>
    <property type="evidence" value="ECO:0007669"/>
    <property type="project" value="UniProtKB-EC"/>
</dbReference>
<dbReference type="eggNOG" id="KOG2254">
    <property type="taxonomic scope" value="Eukaryota"/>
</dbReference>
<comment type="similarity">
    <text evidence="2">Belongs to the glycosyl hydrolase 81 family.</text>
</comment>
<keyword evidence="8" id="KW-0624">Polysaccharide degradation</keyword>
<dbReference type="InterPro" id="IPR040451">
    <property type="entry name" value="GH81_N"/>
</dbReference>
<dbReference type="Proteomes" id="UP000030669">
    <property type="component" value="Unassembled WGS sequence"/>
</dbReference>
<organism evidence="11 12">
    <name type="scientific">Gloeophyllum trabeum (strain ATCC 11539 / FP-39264 / Madison 617)</name>
    <name type="common">Brown rot fungus</name>
    <dbReference type="NCBI Taxonomy" id="670483"/>
    <lineage>
        <taxon>Eukaryota</taxon>
        <taxon>Fungi</taxon>
        <taxon>Dikarya</taxon>
        <taxon>Basidiomycota</taxon>
        <taxon>Agaricomycotina</taxon>
        <taxon>Agaricomycetes</taxon>
        <taxon>Gloeophyllales</taxon>
        <taxon>Gloeophyllaceae</taxon>
        <taxon>Gloeophyllum</taxon>
    </lineage>
</organism>
<dbReference type="PANTHER" id="PTHR31983:SF0">
    <property type="entry name" value="GLUCAN ENDO-1,3-BETA-D-GLUCOSIDASE 2"/>
    <property type="match status" value="1"/>
</dbReference>
<dbReference type="AlphaFoldDB" id="S7QHU4"/>